<dbReference type="AlphaFoldDB" id="A0AAD9ZDZ4"/>
<dbReference type="SUPFAM" id="SSF50129">
    <property type="entry name" value="GroES-like"/>
    <property type="match status" value="1"/>
</dbReference>
<keyword evidence="4" id="KW-0560">Oxidoreductase</keyword>
<dbReference type="InterPro" id="IPR011032">
    <property type="entry name" value="GroES-like_sf"/>
</dbReference>
<dbReference type="GO" id="GO:0016491">
    <property type="term" value="F:oxidoreductase activity"/>
    <property type="evidence" value="ECO:0007669"/>
    <property type="project" value="UniProtKB-KW"/>
</dbReference>
<evidence type="ECO:0000313" key="7">
    <source>
        <dbReference type="Proteomes" id="UP001276659"/>
    </source>
</evidence>
<reference evidence="6" key="1">
    <citation type="submission" date="2022-11" db="EMBL/GenBank/DDBJ databases">
        <title>Chromosomal genome sequence assembly and mating type (MAT) locus characterization of the leprose asexual lichenized fungus Lepraria neglecta (Nyl.) Erichsen.</title>
        <authorList>
            <person name="Allen J.L."/>
            <person name="Pfeffer B."/>
        </authorList>
    </citation>
    <scope>NUCLEOTIDE SEQUENCE</scope>
    <source>
        <strain evidence="6">Allen 5258</strain>
    </source>
</reference>
<keyword evidence="7" id="KW-1185">Reference proteome</keyword>
<dbReference type="SUPFAM" id="SSF51735">
    <property type="entry name" value="NAD(P)-binding Rossmann-fold domains"/>
    <property type="match status" value="1"/>
</dbReference>
<dbReference type="InterPro" id="IPR002328">
    <property type="entry name" value="ADH_Zn_CS"/>
</dbReference>
<dbReference type="Proteomes" id="UP001276659">
    <property type="component" value="Unassembled WGS sequence"/>
</dbReference>
<evidence type="ECO:0000313" key="6">
    <source>
        <dbReference type="EMBL" id="KAK3174642.1"/>
    </source>
</evidence>
<dbReference type="PANTHER" id="PTHR42813">
    <property type="entry name" value="ZINC-TYPE ALCOHOL DEHYDROGENASE-LIKE"/>
    <property type="match status" value="1"/>
</dbReference>
<dbReference type="InterPro" id="IPR036291">
    <property type="entry name" value="NAD(P)-bd_dom_sf"/>
</dbReference>
<proteinExistence type="predicted"/>
<dbReference type="Gene3D" id="3.90.180.10">
    <property type="entry name" value="Medium-chain alcohol dehydrogenases, catalytic domain"/>
    <property type="match status" value="1"/>
</dbReference>
<dbReference type="InterPro" id="IPR013154">
    <property type="entry name" value="ADH-like_N"/>
</dbReference>
<dbReference type="Gene3D" id="3.40.50.720">
    <property type="entry name" value="NAD(P)-binding Rossmann-like Domain"/>
    <property type="match status" value="1"/>
</dbReference>
<name>A0AAD9ZDZ4_9LECA</name>
<accession>A0AAD9ZDZ4</accession>
<dbReference type="PROSITE" id="PS00059">
    <property type="entry name" value="ADH_ZINC"/>
    <property type="match status" value="1"/>
</dbReference>
<evidence type="ECO:0000259" key="5">
    <source>
        <dbReference type="Pfam" id="PF08240"/>
    </source>
</evidence>
<organism evidence="6 7">
    <name type="scientific">Lepraria neglecta</name>
    <dbReference type="NCBI Taxonomy" id="209136"/>
    <lineage>
        <taxon>Eukaryota</taxon>
        <taxon>Fungi</taxon>
        <taxon>Dikarya</taxon>
        <taxon>Ascomycota</taxon>
        <taxon>Pezizomycotina</taxon>
        <taxon>Lecanoromycetes</taxon>
        <taxon>OSLEUM clade</taxon>
        <taxon>Lecanoromycetidae</taxon>
        <taxon>Lecanorales</taxon>
        <taxon>Lecanorineae</taxon>
        <taxon>Stereocaulaceae</taxon>
        <taxon>Lepraria</taxon>
    </lineage>
</organism>
<dbReference type="PANTHER" id="PTHR42813:SF1">
    <property type="entry name" value="DEHYDROGENASE, PUTATIVE (AFU_ORTHOLOGUE AFUA_5G03930)-RELATED"/>
    <property type="match status" value="1"/>
</dbReference>
<dbReference type="Pfam" id="PF08240">
    <property type="entry name" value="ADH_N"/>
    <property type="match status" value="1"/>
</dbReference>
<dbReference type="EMBL" id="JASNWA010000006">
    <property type="protein sequence ID" value="KAK3174642.1"/>
    <property type="molecule type" value="Genomic_DNA"/>
</dbReference>
<sequence length="263" mass="28422">MITAPKEAIFKITHCTICGSDLHMYEFQALPTNSDVGILTVYLTPETGELDSAMQEGDIMGHEAIGIVDDIGLEVETVEKGDRVIILPVIACGACFYCKPQEYSLCDKTNPTKDMDHMWGHRLSGIFGYTHLIGGYPGNQAQYCRVPNANIVLVKAPNEGVSPEKLLALADVTRTAWDGCELAEVDNGDVVGVWGCEPIGLSIVKLSFFRGAKKVYAVEPDPGRLKIAESFGCIGVDFGTHASVSDYILDKGIEANGFRSAQS</sequence>
<comment type="caution">
    <text evidence="6">The sequence shown here is derived from an EMBL/GenBank/DDBJ whole genome shotgun (WGS) entry which is preliminary data.</text>
</comment>
<evidence type="ECO:0000256" key="4">
    <source>
        <dbReference type="ARBA" id="ARBA00023002"/>
    </source>
</evidence>
<feature type="domain" description="Alcohol dehydrogenase-like N-terminal" evidence="5">
    <location>
        <begin position="5"/>
        <end position="154"/>
    </location>
</feature>
<protein>
    <recommendedName>
        <fullName evidence="5">Alcohol dehydrogenase-like N-terminal domain-containing protein</fullName>
    </recommendedName>
</protein>
<dbReference type="GO" id="GO:0008270">
    <property type="term" value="F:zinc ion binding"/>
    <property type="evidence" value="ECO:0007669"/>
    <property type="project" value="InterPro"/>
</dbReference>
<comment type="cofactor">
    <cofactor evidence="1">
        <name>Zn(2+)</name>
        <dbReference type="ChEBI" id="CHEBI:29105"/>
    </cofactor>
</comment>
<keyword evidence="2" id="KW-0479">Metal-binding</keyword>
<keyword evidence="3" id="KW-0862">Zinc</keyword>
<evidence type="ECO:0000256" key="1">
    <source>
        <dbReference type="ARBA" id="ARBA00001947"/>
    </source>
</evidence>
<gene>
    <name evidence="6" type="ORF">OEA41_001888</name>
</gene>
<evidence type="ECO:0000256" key="2">
    <source>
        <dbReference type="ARBA" id="ARBA00022723"/>
    </source>
</evidence>
<evidence type="ECO:0000256" key="3">
    <source>
        <dbReference type="ARBA" id="ARBA00022833"/>
    </source>
</evidence>